<comment type="pathway">
    <text evidence="2 8">Metabolic intermediate biosynthesis; chorismate biosynthesis; chorismate from D-erythrose 4-phosphate and phosphoenolpyruvate: step 1/7.</text>
</comment>
<dbReference type="KEGG" id="aey:CDG81_12745"/>
<comment type="similarity">
    <text evidence="3 8">Belongs to the class-I DAHP synthase family.</text>
</comment>
<dbReference type="InterPro" id="IPR006218">
    <property type="entry name" value="DAHP1/KDSA"/>
</dbReference>
<dbReference type="PANTHER" id="PTHR21225:SF12">
    <property type="entry name" value="PHOSPHO-2-DEHYDRO-3-DEOXYHEPTONATE ALDOLASE, TYROSINE-INHIBITED"/>
    <property type="match status" value="1"/>
</dbReference>
<dbReference type="SUPFAM" id="SSF51569">
    <property type="entry name" value="Aldolase"/>
    <property type="match status" value="1"/>
</dbReference>
<accession>A0A223RT15</accession>
<dbReference type="GO" id="GO:0009073">
    <property type="term" value="P:aromatic amino acid family biosynthetic process"/>
    <property type="evidence" value="ECO:0007669"/>
    <property type="project" value="UniProtKB-KW"/>
</dbReference>
<dbReference type="NCBIfam" id="TIGR00034">
    <property type="entry name" value="aroFGH"/>
    <property type="match status" value="1"/>
</dbReference>
<dbReference type="GO" id="GO:0009423">
    <property type="term" value="P:chorismate biosynthetic process"/>
    <property type="evidence" value="ECO:0007669"/>
    <property type="project" value="UniProtKB-UniPathway"/>
</dbReference>
<evidence type="ECO:0000256" key="5">
    <source>
        <dbReference type="ARBA" id="ARBA00022679"/>
    </source>
</evidence>
<evidence type="ECO:0000256" key="8">
    <source>
        <dbReference type="PIRNR" id="PIRNR001361"/>
    </source>
</evidence>
<dbReference type="OrthoDB" id="9807331at2"/>
<keyword evidence="6 8" id="KW-0057">Aromatic amino acid biosynthesis</keyword>
<evidence type="ECO:0000313" key="10">
    <source>
        <dbReference type="EMBL" id="ASU79012.1"/>
    </source>
</evidence>
<evidence type="ECO:0000313" key="11">
    <source>
        <dbReference type="Proteomes" id="UP000215043"/>
    </source>
</evidence>
<dbReference type="Proteomes" id="UP000215043">
    <property type="component" value="Chromosome"/>
</dbReference>
<reference evidence="10 11" key="1">
    <citation type="submission" date="2017-08" db="EMBL/GenBank/DDBJ databases">
        <title>The complete genome sequence of moderately halophilic actinomycete Actinopolyspora erythraea YIM 90600, the producer of novel erythromycin, novel actinopolysporins A-C and tubercidin.</title>
        <authorList>
            <person name="Yin M."/>
            <person name="Tang S."/>
        </authorList>
    </citation>
    <scope>NUCLEOTIDE SEQUENCE [LARGE SCALE GENOMIC DNA]</scope>
    <source>
        <strain evidence="10 11">YIM 90600</strain>
    </source>
</reference>
<dbReference type="Pfam" id="PF00793">
    <property type="entry name" value="DAHP_synth_1"/>
    <property type="match status" value="1"/>
</dbReference>
<evidence type="ECO:0000256" key="3">
    <source>
        <dbReference type="ARBA" id="ARBA00007985"/>
    </source>
</evidence>
<dbReference type="EC" id="2.5.1.54" evidence="8"/>
<feature type="domain" description="DAHP synthetase I/KDSA" evidence="9">
    <location>
        <begin position="56"/>
        <end position="348"/>
    </location>
</feature>
<dbReference type="GO" id="GO:0003849">
    <property type="term" value="F:3-deoxy-7-phosphoheptulonate synthase activity"/>
    <property type="evidence" value="ECO:0007669"/>
    <property type="project" value="UniProtKB-EC"/>
</dbReference>
<evidence type="ECO:0000256" key="7">
    <source>
        <dbReference type="ARBA" id="ARBA00047508"/>
    </source>
</evidence>
<dbReference type="UniPathway" id="UPA00053">
    <property type="reaction ID" value="UER00084"/>
</dbReference>
<comment type="catalytic activity">
    <reaction evidence="7 8">
        <text>D-erythrose 4-phosphate + phosphoenolpyruvate + H2O = 7-phospho-2-dehydro-3-deoxy-D-arabino-heptonate + phosphate</text>
        <dbReference type="Rhea" id="RHEA:14717"/>
        <dbReference type="ChEBI" id="CHEBI:15377"/>
        <dbReference type="ChEBI" id="CHEBI:16897"/>
        <dbReference type="ChEBI" id="CHEBI:43474"/>
        <dbReference type="ChEBI" id="CHEBI:58394"/>
        <dbReference type="ChEBI" id="CHEBI:58702"/>
        <dbReference type="EC" id="2.5.1.54"/>
    </reaction>
</comment>
<comment type="function">
    <text evidence="1 8">Stereospecific condensation of phosphoenolpyruvate (PEP) and D-erythrose-4-phosphate (E4P) giving rise to 3-deoxy-D-arabino-heptulosonate-7-phosphate (DAHP).</text>
</comment>
<evidence type="ECO:0000256" key="1">
    <source>
        <dbReference type="ARBA" id="ARBA00003726"/>
    </source>
</evidence>
<dbReference type="Gene3D" id="3.20.20.70">
    <property type="entry name" value="Aldolase class I"/>
    <property type="match status" value="1"/>
</dbReference>
<dbReference type="PIRSF" id="PIRSF001361">
    <property type="entry name" value="DAHP_synthase"/>
    <property type="match status" value="1"/>
</dbReference>
<keyword evidence="4 8" id="KW-0028">Amino-acid biosynthesis</keyword>
<dbReference type="GO" id="GO:0005737">
    <property type="term" value="C:cytoplasm"/>
    <property type="evidence" value="ECO:0007669"/>
    <property type="project" value="TreeGrafter"/>
</dbReference>
<dbReference type="EMBL" id="CP022752">
    <property type="protein sequence ID" value="ASU79012.1"/>
    <property type="molecule type" value="Genomic_DNA"/>
</dbReference>
<dbReference type="InterPro" id="IPR006219">
    <property type="entry name" value="DAHP_synth_1"/>
</dbReference>
<organism evidence="10 11">
    <name type="scientific">Actinopolyspora erythraea</name>
    <dbReference type="NCBI Taxonomy" id="414996"/>
    <lineage>
        <taxon>Bacteria</taxon>
        <taxon>Bacillati</taxon>
        <taxon>Actinomycetota</taxon>
        <taxon>Actinomycetes</taxon>
        <taxon>Actinopolysporales</taxon>
        <taxon>Actinopolysporaceae</taxon>
        <taxon>Actinopolyspora</taxon>
    </lineage>
</organism>
<dbReference type="GO" id="GO:0008652">
    <property type="term" value="P:amino acid biosynthetic process"/>
    <property type="evidence" value="ECO:0007669"/>
    <property type="project" value="UniProtKB-KW"/>
</dbReference>
<dbReference type="InterPro" id="IPR013785">
    <property type="entry name" value="Aldolase_TIM"/>
</dbReference>
<keyword evidence="5 8" id="KW-0808">Transferase</keyword>
<dbReference type="AlphaFoldDB" id="A0A223RT15"/>
<protein>
    <recommendedName>
        <fullName evidence="8">Phospho-2-dehydro-3-deoxyheptonate aldolase</fullName>
        <ecNumber evidence="8">2.5.1.54</ecNumber>
    </recommendedName>
</protein>
<evidence type="ECO:0000259" key="9">
    <source>
        <dbReference type="Pfam" id="PF00793"/>
    </source>
</evidence>
<evidence type="ECO:0000256" key="6">
    <source>
        <dbReference type="ARBA" id="ARBA00023141"/>
    </source>
</evidence>
<dbReference type="RefSeq" id="WP_084134087.1">
    <property type="nucleotide sequence ID" value="NZ_CP022752.1"/>
</dbReference>
<dbReference type="PANTHER" id="PTHR21225">
    <property type="entry name" value="PHOSPHO-2-DEHYDRO-3-DEOXYHEPTONATE ALDOLASE DAHP SYNTHETASE"/>
    <property type="match status" value="1"/>
</dbReference>
<proteinExistence type="inferred from homology"/>
<evidence type="ECO:0000256" key="4">
    <source>
        <dbReference type="ARBA" id="ARBA00022605"/>
    </source>
</evidence>
<gene>
    <name evidence="10" type="ORF">CDG81_12745</name>
</gene>
<evidence type="ECO:0000256" key="2">
    <source>
        <dbReference type="ARBA" id="ARBA00004688"/>
    </source>
</evidence>
<name>A0A223RT15_9ACTN</name>
<sequence length="364" mass="38662">MTIVEDSDDDIGVELTSADEGVLSRAVTPPRDLLRQLPRGPQLEEAVWRHRDAVRDVLRGVDDRLVVFVGPCSVHDVDAGLAYAKSLRVLADELDQDLLVVMRLYLEKPRTAVGWPGLLTDPGLDGGGDAETGLWRARGLMLEVAELGLPIATEWLNPAAPAYLADLVSWGAIGARTVESQPHRQVASGLPMPIGMKNGSTGSVQAAVDAVRSAAAPHTYLGTGSDGRLAVLRSHGNPDCNVVLRGGPEQPNYGEADVRAAVDRLDAHGLSTGLVIDASHGNSGKDHERQTVVAREIAARIAGGTGEIRGVMLESFLVAGRQGERSRDPVFGQSVTDACLGWETTVELLHVLAESVRARRGLSA</sequence>
<dbReference type="NCBIfam" id="NF009395">
    <property type="entry name" value="PRK12755.1"/>
    <property type="match status" value="1"/>
</dbReference>